<organism evidence="1">
    <name type="scientific">uncultured marine group II/III euryarchaeote KM3_33_H04</name>
    <dbReference type="NCBI Taxonomy" id="1456436"/>
    <lineage>
        <taxon>Archaea</taxon>
        <taxon>Methanobacteriati</taxon>
        <taxon>Methanobacteriota</taxon>
        <taxon>environmental samples</taxon>
    </lineage>
</organism>
<evidence type="ECO:0000313" key="1">
    <source>
        <dbReference type="EMBL" id="AIF08953.1"/>
    </source>
</evidence>
<name>A0A075H4X8_9EURY</name>
<dbReference type="AlphaFoldDB" id="A0A075H4X8"/>
<dbReference type="EMBL" id="KF900848">
    <property type="protein sequence ID" value="AIF08953.1"/>
    <property type="molecule type" value="Genomic_DNA"/>
</dbReference>
<sequence>MVGITGRVESSASHISRLRLNCLRISDRASSEPLRSNLLSTMMSAASSISSFSSWLGAPYSRVVTYIETSATSVIASSPWPIPLVSTNTISKPTAWQASMALPTQSAISRPLSLLANERMNRFSSESEFILMRSPRSAPPVRLRVGSVARSAIFLPGLSR</sequence>
<proteinExistence type="predicted"/>
<reference evidence="1" key="1">
    <citation type="journal article" date="2014" name="Genome Biol. Evol.">
        <title>Pangenome evidence for extensive interdomain horizontal transfer affecting lineage core and shell genes in uncultured planktonic thaumarchaeota and euryarchaeota.</title>
        <authorList>
            <person name="Deschamps P."/>
            <person name="Zivanovic Y."/>
            <person name="Moreira D."/>
            <person name="Rodriguez-Valera F."/>
            <person name="Lopez-Garcia P."/>
        </authorList>
    </citation>
    <scope>NUCLEOTIDE SEQUENCE</scope>
</reference>
<protein>
    <submittedName>
        <fullName evidence="1">Uncharacterized protein</fullName>
    </submittedName>
</protein>
<accession>A0A075H4X8</accession>